<name>A0A5B8U8W1_9ACTN</name>
<dbReference type="EMBL" id="CP042430">
    <property type="protein sequence ID" value="QEC49435.1"/>
    <property type="molecule type" value="Genomic_DNA"/>
</dbReference>
<dbReference type="KEGG" id="bsol:FSW04_18905"/>
<dbReference type="AlphaFoldDB" id="A0A5B8U8W1"/>
<dbReference type="RefSeq" id="WP_146921796.1">
    <property type="nucleotide sequence ID" value="NZ_CP042430.1"/>
</dbReference>
<dbReference type="Proteomes" id="UP000321805">
    <property type="component" value="Chromosome"/>
</dbReference>
<evidence type="ECO:0000313" key="2">
    <source>
        <dbReference type="Proteomes" id="UP000321805"/>
    </source>
</evidence>
<evidence type="ECO:0000313" key="1">
    <source>
        <dbReference type="EMBL" id="QEC49435.1"/>
    </source>
</evidence>
<protein>
    <submittedName>
        <fullName evidence="1">Uncharacterized protein</fullName>
    </submittedName>
</protein>
<reference evidence="1 2" key="1">
    <citation type="journal article" date="2018" name="J. Microbiol.">
        <title>Baekduia soli gen. nov., sp. nov., a novel bacterium isolated from the soil of Baekdu Mountain and proposal of a novel family name, Baekduiaceae fam. nov.</title>
        <authorList>
            <person name="An D.S."/>
            <person name="Siddiqi M.Z."/>
            <person name="Kim K.H."/>
            <person name="Yu H.S."/>
            <person name="Im W.T."/>
        </authorList>
    </citation>
    <scope>NUCLEOTIDE SEQUENCE [LARGE SCALE GENOMIC DNA]</scope>
    <source>
        <strain evidence="1 2">BR7-21</strain>
    </source>
</reference>
<keyword evidence="2" id="KW-1185">Reference proteome</keyword>
<proteinExistence type="predicted"/>
<organism evidence="1 2">
    <name type="scientific">Baekduia soli</name>
    <dbReference type="NCBI Taxonomy" id="496014"/>
    <lineage>
        <taxon>Bacteria</taxon>
        <taxon>Bacillati</taxon>
        <taxon>Actinomycetota</taxon>
        <taxon>Thermoleophilia</taxon>
        <taxon>Solirubrobacterales</taxon>
        <taxon>Baekduiaceae</taxon>
        <taxon>Baekduia</taxon>
    </lineage>
</organism>
<sequence>MPDAVHELDPGRVVVLAASMAADRLARFRETYSAGLAEGRIDLLRVEGEMLDRASRLGRTAVSEDFEARKRATVDYAIDRIVGAAEEAIAAVGLDVAQRMVFARVFSERLATFEHGGRRPDDVEQVEVLDAA</sequence>
<accession>A0A5B8U8W1</accession>
<gene>
    <name evidence="1" type="ORF">FSW04_18905</name>
</gene>